<evidence type="ECO:0008006" key="3">
    <source>
        <dbReference type="Google" id="ProtNLM"/>
    </source>
</evidence>
<evidence type="ECO:0000313" key="2">
    <source>
        <dbReference type="Proteomes" id="UP000324194"/>
    </source>
</evidence>
<evidence type="ECO:0000313" key="1">
    <source>
        <dbReference type="EMBL" id="VVC76764.1"/>
    </source>
</evidence>
<dbReference type="InterPro" id="IPR011008">
    <property type="entry name" value="Dimeric_a/b-barrel"/>
</dbReference>
<keyword evidence="2" id="KW-1185">Reference proteome</keyword>
<dbReference type="EMBL" id="LR699119">
    <property type="protein sequence ID" value="VVC76764.1"/>
    <property type="molecule type" value="Genomic_DNA"/>
</dbReference>
<proteinExistence type="predicted"/>
<dbReference type="Proteomes" id="UP000324194">
    <property type="component" value="Chromosome 1"/>
</dbReference>
<organism evidence="1 2">
    <name type="scientific">Aquicella siphonis</name>
    <dbReference type="NCBI Taxonomy" id="254247"/>
    <lineage>
        <taxon>Bacteria</taxon>
        <taxon>Pseudomonadati</taxon>
        <taxon>Pseudomonadota</taxon>
        <taxon>Gammaproteobacteria</taxon>
        <taxon>Legionellales</taxon>
        <taxon>Coxiellaceae</taxon>
        <taxon>Aquicella</taxon>
    </lineage>
</organism>
<reference evidence="1 2" key="1">
    <citation type="submission" date="2019-08" db="EMBL/GenBank/DDBJ databases">
        <authorList>
            <person name="Guy L."/>
        </authorList>
    </citation>
    <scope>NUCLEOTIDE SEQUENCE [LARGE SCALE GENOMIC DNA]</scope>
    <source>
        <strain evidence="1 2">SGT-108</strain>
    </source>
</reference>
<sequence length="115" mass="13077">MFAVIYRAFIKPGLDLDYQEAWRQVASYFVKSRGAIGSCLHKTSEGMWVAYSRWPDKATRDASWSGENTPSDVLPDEIKKAIVIIQNCIDQTQKLPDICMEVVDDLLHTNQLQQA</sequence>
<dbReference type="AlphaFoldDB" id="A0A5E4PIJ0"/>
<protein>
    <recommendedName>
        <fullName evidence="3">ABM domain-containing protein</fullName>
    </recommendedName>
</protein>
<dbReference type="OrthoDB" id="6105906at2"/>
<dbReference type="SUPFAM" id="SSF54909">
    <property type="entry name" value="Dimeric alpha+beta barrel"/>
    <property type="match status" value="1"/>
</dbReference>
<dbReference type="RefSeq" id="WP_148340062.1">
    <property type="nucleotide sequence ID" value="NZ_LR699119.1"/>
</dbReference>
<gene>
    <name evidence="1" type="ORF">AQUSIP_20900</name>
</gene>
<name>A0A5E4PIJ0_9COXI</name>
<accession>A0A5E4PIJ0</accession>
<dbReference type="KEGG" id="asip:AQUSIP_20900"/>